<accession>A0ABQ6NRZ4</accession>
<dbReference type="InterPro" id="IPR028082">
    <property type="entry name" value="Peripla_BP_I"/>
</dbReference>
<dbReference type="EMBL" id="BTCL01000018">
    <property type="protein sequence ID" value="GMK47299.1"/>
    <property type="molecule type" value="Genomic_DNA"/>
</dbReference>
<dbReference type="RefSeq" id="WP_317981300.1">
    <property type="nucleotide sequence ID" value="NZ_BTCL01000018.1"/>
</dbReference>
<dbReference type="SUPFAM" id="SSF53822">
    <property type="entry name" value="Periplasmic binding protein-like I"/>
    <property type="match status" value="1"/>
</dbReference>
<feature type="domain" description="Periplasmic binding protein" evidence="4">
    <location>
        <begin position="43"/>
        <end position="295"/>
    </location>
</feature>
<dbReference type="Gene3D" id="3.40.50.2300">
    <property type="match status" value="2"/>
</dbReference>
<sequence>MNRRQRMIASILLAVTALVLLISAFNPGILERKQKPSDITIQVILRSSEGDYWQNVMLGAQAAVKEFGITMYTTASYDETDADGQMQAARQALATKPDAIVLAASDDVIFAPFLKEAAERHIPVIAIDSVLTSGKTRSYIGMDNYEAGGQALRELADQLGRQGDIAIIAHAAGGINGRLRAQGILDAASRYPNIRIVDQVTCSGDQDICSQTVAEELHKRHLDGIIALNTEASIGTAMELRNEQAGNRVKLVGFDSSPELLELLQENQLQKLIVQNPFSMGYLGMKYAMEAALGHKVPSRVEIQNKLIDKKNMFWKDNQKLLFPVVQ</sequence>
<keyword evidence="6" id="KW-1185">Reference proteome</keyword>
<evidence type="ECO:0000313" key="5">
    <source>
        <dbReference type="EMBL" id="GMK47299.1"/>
    </source>
</evidence>
<evidence type="ECO:0000313" key="6">
    <source>
        <dbReference type="Proteomes" id="UP001285921"/>
    </source>
</evidence>
<dbReference type="PANTHER" id="PTHR46847">
    <property type="entry name" value="D-ALLOSE-BINDING PERIPLASMIC PROTEIN-RELATED"/>
    <property type="match status" value="1"/>
</dbReference>
<name>A0ABQ6NRZ4_9BACL</name>
<dbReference type="InterPro" id="IPR025997">
    <property type="entry name" value="SBP_2_dom"/>
</dbReference>
<protein>
    <submittedName>
        <fullName evidence="5">D-ribose ABC transporter substrate-binding protein</fullName>
    </submittedName>
</protein>
<dbReference type="Proteomes" id="UP001285921">
    <property type="component" value="Unassembled WGS sequence"/>
</dbReference>
<comment type="similarity">
    <text evidence="2">Belongs to the bacterial solute-binding protein 2 family.</text>
</comment>
<dbReference type="Pfam" id="PF13407">
    <property type="entry name" value="Peripla_BP_4"/>
    <property type="match status" value="1"/>
</dbReference>
<comment type="caution">
    <text evidence="5">The sequence shown here is derived from an EMBL/GenBank/DDBJ whole genome shotgun (WGS) entry which is preliminary data.</text>
</comment>
<gene>
    <name evidence="5" type="primary">rbsB_4</name>
    <name evidence="5" type="ORF">PghCCS26_44290</name>
</gene>
<keyword evidence="3" id="KW-0732">Signal</keyword>
<proteinExistence type="inferred from homology"/>
<evidence type="ECO:0000259" key="4">
    <source>
        <dbReference type="Pfam" id="PF13407"/>
    </source>
</evidence>
<evidence type="ECO:0000256" key="3">
    <source>
        <dbReference type="ARBA" id="ARBA00022729"/>
    </source>
</evidence>
<evidence type="ECO:0000256" key="1">
    <source>
        <dbReference type="ARBA" id="ARBA00004196"/>
    </source>
</evidence>
<organism evidence="5 6">
    <name type="scientific">Paenibacillus glycanilyticus</name>
    <dbReference type="NCBI Taxonomy" id="126569"/>
    <lineage>
        <taxon>Bacteria</taxon>
        <taxon>Bacillati</taxon>
        <taxon>Bacillota</taxon>
        <taxon>Bacilli</taxon>
        <taxon>Bacillales</taxon>
        <taxon>Paenibacillaceae</taxon>
        <taxon>Paenibacillus</taxon>
    </lineage>
</organism>
<reference evidence="5 6" key="1">
    <citation type="submission" date="2023-05" db="EMBL/GenBank/DDBJ databases">
        <title>Draft genome of Paenibacillus sp. CCS26.</title>
        <authorList>
            <person name="Akita H."/>
            <person name="Shinto Y."/>
            <person name="Kimura Z."/>
        </authorList>
    </citation>
    <scope>NUCLEOTIDE SEQUENCE [LARGE SCALE GENOMIC DNA]</scope>
    <source>
        <strain evidence="5 6">CCS26</strain>
    </source>
</reference>
<evidence type="ECO:0000256" key="2">
    <source>
        <dbReference type="ARBA" id="ARBA00007639"/>
    </source>
</evidence>
<dbReference type="PANTHER" id="PTHR46847:SF1">
    <property type="entry name" value="D-ALLOSE-BINDING PERIPLASMIC PROTEIN-RELATED"/>
    <property type="match status" value="1"/>
</dbReference>
<comment type="subcellular location">
    <subcellularLocation>
        <location evidence="1">Cell envelope</location>
    </subcellularLocation>
</comment>